<dbReference type="Proteomes" id="UP001489719">
    <property type="component" value="Unassembled WGS sequence"/>
</dbReference>
<dbReference type="EMBL" id="MU970093">
    <property type="protein sequence ID" value="KAK9321665.1"/>
    <property type="molecule type" value="Genomic_DNA"/>
</dbReference>
<name>A0ACC3TKD5_9ASCO</name>
<keyword evidence="2" id="KW-1185">Reference proteome</keyword>
<evidence type="ECO:0000313" key="1">
    <source>
        <dbReference type="EMBL" id="KAK9321665.1"/>
    </source>
</evidence>
<organism evidence="1 2">
    <name type="scientific">Lipomyces orientalis</name>
    <dbReference type="NCBI Taxonomy" id="1233043"/>
    <lineage>
        <taxon>Eukaryota</taxon>
        <taxon>Fungi</taxon>
        <taxon>Dikarya</taxon>
        <taxon>Ascomycota</taxon>
        <taxon>Saccharomycotina</taxon>
        <taxon>Lipomycetes</taxon>
        <taxon>Lipomycetales</taxon>
        <taxon>Lipomycetaceae</taxon>
        <taxon>Lipomyces</taxon>
    </lineage>
</organism>
<sequence length="506" mass="58274">MTSSVVRVSKLIEIRIRTSTALISSLNSTFRRRLLLHHRTVRQCSTNRSGTSSSDDPTSSHVGRQSVQNMIEVLRSRRRNTTHAEKFLEPPRSLLQINNDPKRSKVIELNVADNDVFFDPATFTIILDRLDLSEGNVMDIQIGTGRGIFDALSTSGLPNSEQLQVDNYDISRDLVEHILSLYGRKRLANVIPPKPAMYNRITEQLKSRFKGRGREGGQLDAVSFTSCFHHFANMEHLRWIHGMLRPGGYAVMYWLYNPLLYPAPKTPILPRFARTGKKIPGVQYPPGSKMVQRRNELKMTLRRRLQDIPELERAALDERLMEITREFGEAYRTDPTSDVALQEIMELQVQAGDFERKMIRKSVTESPVNSCLNRLAPDDDDIHPSAWQSRMADTLGKYKESLIPSVSEGNWLSLLYHMENLWELSGLFRMPPESHSRAFSMRVDLKSVLQMWKDDPNFWHLDRQEEDNLLEELRASLEDSLDDEDLDEDGRVNMVFGSHITWLRKV</sequence>
<comment type="caution">
    <text evidence="1">The sequence shown here is derived from an EMBL/GenBank/DDBJ whole genome shotgun (WGS) entry which is preliminary data.</text>
</comment>
<protein>
    <submittedName>
        <fullName evidence="1">Uncharacterized protein</fullName>
    </submittedName>
</protein>
<reference evidence="2" key="1">
    <citation type="journal article" date="2024" name="Front. Bioeng. Biotechnol.">
        <title>Genome-scale model development and genomic sequencing of the oleaginous clade Lipomyces.</title>
        <authorList>
            <person name="Czajka J.J."/>
            <person name="Han Y."/>
            <person name="Kim J."/>
            <person name="Mondo S.J."/>
            <person name="Hofstad B.A."/>
            <person name="Robles A."/>
            <person name="Haridas S."/>
            <person name="Riley R."/>
            <person name="LaButti K."/>
            <person name="Pangilinan J."/>
            <person name="Andreopoulos W."/>
            <person name="Lipzen A."/>
            <person name="Yan J."/>
            <person name="Wang M."/>
            <person name="Ng V."/>
            <person name="Grigoriev I.V."/>
            <person name="Spatafora J.W."/>
            <person name="Magnuson J.K."/>
            <person name="Baker S.E."/>
            <person name="Pomraning K.R."/>
        </authorList>
    </citation>
    <scope>NUCLEOTIDE SEQUENCE [LARGE SCALE GENOMIC DNA]</scope>
    <source>
        <strain evidence="2">CBS 10300</strain>
    </source>
</reference>
<accession>A0ACC3TKD5</accession>
<proteinExistence type="predicted"/>
<gene>
    <name evidence="1" type="ORF">V1517DRAFT_325816</name>
</gene>
<evidence type="ECO:0000313" key="2">
    <source>
        <dbReference type="Proteomes" id="UP001489719"/>
    </source>
</evidence>